<feature type="signal peptide" evidence="1">
    <location>
        <begin position="1"/>
        <end position="19"/>
    </location>
</feature>
<dbReference type="AlphaFoldDB" id="A0A8J9Y5C5"/>
<organism evidence="3 4">
    <name type="scientific">Brenthis ino</name>
    <name type="common">lesser marbled fritillary</name>
    <dbReference type="NCBI Taxonomy" id="405034"/>
    <lineage>
        <taxon>Eukaryota</taxon>
        <taxon>Metazoa</taxon>
        <taxon>Ecdysozoa</taxon>
        <taxon>Arthropoda</taxon>
        <taxon>Hexapoda</taxon>
        <taxon>Insecta</taxon>
        <taxon>Pterygota</taxon>
        <taxon>Neoptera</taxon>
        <taxon>Endopterygota</taxon>
        <taxon>Lepidoptera</taxon>
        <taxon>Glossata</taxon>
        <taxon>Ditrysia</taxon>
        <taxon>Papilionoidea</taxon>
        <taxon>Nymphalidae</taxon>
        <taxon>Heliconiinae</taxon>
        <taxon>Argynnini</taxon>
        <taxon>Brenthis</taxon>
    </lineage>
</organism>
<evidence type="ECO:0000256" key="1">
    <source>
        <dbReference type="SAM" id="SignalP"/>
    </source>
</evidence>
<protein>
    <recommendedName>
        <fullName evidence="2">Kazal-like domain-containing protein</fullName>
    </recommendedName>
</protein>
<keyword evidence="4" id="KW-1185">Reference proteome</keyword>
<evidence type="ECO:0000259" key="2">
    <source>
        <dbReference type="Pfam" id="PF07648"/>
    </source>
</evidence>
<accession>A0A8J9Y5C5</accession>
<evidence type="ECO:0000313" key="3">
    <source>
        <dbReference type="EMBL" id="CAH0715346.1"/>
    </source>
</evidence>
<dbReference type="Proteomes" id="UP000838878">
    <property type="component" value="Chromosome 10"/>
</dbReference>
<keyword evidence="1" id="KW-0732">Signal</keyword>
<dbReference type="SUPFAM" id="SSF100895">
    <property type="entry name" value="Kazal-type serine protease inhibitors"/>
    <property type="match status" value="1"/>
</dbReference>
<feature type="non-terminal residue" evidence="3">
    <location>
        <position position="402"/>
    </location>
</feature>
<evidence type="ECO:0000313" key="4">
    <source>
        <dbReference type="Proteomes" id="UP000838878"/>
    </source>
</evidence>
<feature type="domain" description="Kazal-like" evidence="2">
    <location>
        <begin position="288"/>
        <end position="327"/>
    </location>
</feature>
<feature type="chain" id="PRO_5035481598" description="Kazal-like domain-containing protein" evidence="1">
    <location>
        <begin position="20"/>
        <end position="402"/>
    </location>
</feature>
<dbReference type="EMBL" id="OV170230">
    <property type="protein sequence ID" value="CAH0715346.1"/>
    <property type="molecule type" value="Genomic_DNA"/>
</dbReference>
<proteinExistence type="predicted"/>
<dbReference type="InterPro" id="IPR002350">
    <property type="entry name" value="Kazal_dom"/>
</dbReference>
<name>A0A8J9Y5C5_9NEOP</name>
<dbReference type="InterPro" id="IPR036058">
    <property type="entry name" value="Kazal_dom_sf"/>
</dbReference>
<dbReference type="OrthoDB" id="7339438at2759"/>
<reference evidence="3" key="1">
    <citation type="submission" date="2021-12" db="EMBL/GenBank/DDBJ databases">
        <authorList>
            <person name="Martin H S."/>
        </authorList>
    </citation>
    <scope>NUCLEOTIDE SEQUENCE</scope>
</reference>
<dbReference type="Gene3D" id="3.30.60.30">
    <property type="match status" value="1"/>
</dbReference>
<dbReference type="Pfam" id="PF07648">
    <property type="entry name" value="Kazal_2"/>
    <property type="match status" value="1"/>
</dbReference>
<gene>
    <name evidence="3" type="ORF">BINO364_LOCUS2280</name>
</gene>
<sequence>MQSMKSYYIFLLILCNTLSKITDVEKTEFCAKLTCQSSENNSVCGFRTEGDGFRLKLFENECELLKYGCNVDEENAYGLINREYCEQSFAADFNKRSDYPKRNEQKLNNILLYKDNEGNCKHFHCIQNNAKNVCGIRKDGVGYRVRFFRSKCEMMKHNCEEDLQFTETDSFICESDSVSDKDQLSNKKTLNDKNVIKNNENIDNITNLVVVNSNFLGNYSDINDTVDTFFAASHVFDLPMKEVFPLNTRRRLLKYAGPIKVFVPWIVKPDNISDDYLSIPTLSSCYHKCPFRCPDTYAPVCGVPGIVAREPSIMFQNHCFMDVAQCKMFWENKSATAHSSSYVEASFLFCMGDEMNAVYRFLPAIRTLQHMGRLKKKGKFRSKLRNFRHVSDFRSGRPKFMG</sequence>